<feature type="region of interest" description="Disordered" evidence="2">
    <location>
        <begin position="1113"/>
        <end position="1138"/>
    </location>
</feature>
<reference evidence="4 5" key="1">
    <citation type="submission" date="2015-09" db="EMBL/GenBank/DDBJ databases">
        <title>Host preference determinants of Valsa canker pathogens revealed by comparative genomics.</title>
        <authorList>
            <person name="Yin Z."/>
            <person name="Huang L."/>
        </authorList>
    </citation>
    <scope>NUCLEOTIDE SEQUENCE [LARGE SCALE GENOMIC DNA]</scope>
    <source>
        <strain evidence="4 5">03-1</strain>
    </source>
</reference>
<feature type="compositionally biased region" description="Low complexity" evidence="2">
    <location>
        <begin position="26"/>
        <end position="37"/>
    </location>
</feature>
<feature type="coiled-coil region" evidence="1">
    <location>
        <begin position="1019"/>
        <end position="1046"/>
    </location>
</feature>
<evidence type="ECO:0000256" key="1">
    <source>
        <dbReference type="SAM" id="Coils"/>
    </source>
</evidence>
<keyword evidence="1" id="KW-0175">Coiled coil</keyword>
<gene>
    <name evidence="4" type="ORF">VMCG_00792</name>
</gene>
<proteinExistence type="predicted"/>
<evidence type="ECO:0000256" key="2">
    <source>
        <dbReference type="SAM" id="MobiDB-lite"/>
    </source>
</evidence>
<feature type="compositionally biased region" description="Polar residues" evidence="2">
    <location>
        <begin position="38"/>
        <end position="76"/>
    </location>
</feature>
<evidence type="ECO:0000313" key="4">
    <source>
        <dbReference type="EMBL" id="ROW12323.1"/>
    </source>
</evidence>
<evidence type="ECO:0000259" key="3">
    <source>
        <dbReference type="Pfam" id="PF25353"/>
    </source>
</evidence>
<feature type="region of interest" description="Disordered" evidence="2">
    <location>
        <begin position="753"/>
        <end position="772"/>
    </location>
</feature>
<dbReference type="InterPro" id="IPR052394">
    <property type="entry name" value="LRR-containing"/>
</dbReference>
<accession>A0A423X920</accession>
<feature type="domain" description="LRR-containing protein second PH" evidence="3">
    <location>
        <begin position="301"/>
        <end position="425"/>
    </location>
</feature>
<keyword evidence="5" id="KW-1185">Reference proteome</keyword>
<protein>
    <recommendedName>
        <fullName evidence="3">LRR-containing protein second PH domain-containing protein</fullName>
    </recommendedName>
</protein>
<feature type="region of interest" description="Disordered" evidence="2">
    <location>
        <begin position="1"/>
        <end position="107"/>
    </location>
</feature>
<feature type="compositionally biased region" description="Polar residues" evidence="2">
    <location>
        <begin position="89"/>
        <end position="107"/>
    </location>
</feature>
<dbReference type="STRING" id="356882.A0A423X920"/>
<organism evidence="4 5">
    <name type="scientific">Cytospora schulzeri</name>
    <dbReference type="NCBI Taxonomy" id="448051"/>
    <lineage>
        <taxon>Eukaryota</taxon>
        <taxon>Fungi</taxon>
        <taxon>Dikarya</taxon>
        <taxon>Ascomycota</taxon>
        <taxon>Pezizomycotina</taxon>
        <taxon>Sordariomycetes</taxon>
        <taxon>Sordariomycetidae</taxon>
        <taxon>Diaporthales</taxon>
        <taxon>Cytosporaceae</taxon>
        <taxon>Cytospora</taxon>
    </lineage>
</organism>
<dbReference type="OrthoDB" id="120976at2759"/>
<comment type="caution">
    <text evidence="4">The sequence shown here is derived from an EMBL/GenBank/DDBJ whole genome shotgun (WGS) entry which is preliminary data.</text>
</comment>
<name>A0A423X920_9PEZI</name>
<dbReference type="PANTHER" id="PTHR24114">
    <property type="entry name" value="LEUCINE RICH REPEAT FAMILY PROTEIN"/>
    <property type="match status" value="1"/>
</dbReference>
<dbReference type="InterPro" id="IPR057334">
    <property type="entry name" value="PH_2nd_LRR"/>
</dbReference>
<feature type="compositionally biased region" description="Polar residues" evidence="2">
    <location>
        <begin position="762"/>
        <end position="772"/>
    </location>
</feature>
<dbReference type="SUPFAM" id="SSF52047">
    <property type="entry name" value="RNI-like"/>
    <property type="match status" value="1"/>
</dbReference>
<dbReference type="Pfam" id="PF25353">
    <property type="entry name" value="PH_2nd_LRR"/>
    <property type="match status" value="1"/>
</dbReference>
<sequence>MDLLKWKRQSSSQSLQGLAIDSPMTSDSPAGSSPASSINENSLRNSGFFTTVKRSLSRASTSPPSGSGDASFSATPGSPGRKILHKQRGSFSSFDSMQRRSSVTSEGYNRVSRTYSMSFSSTRSSTAGIDWKTAIDWKTQQVETHCPVEADPQVLRSKPSYMVVTQDYIIKMKSKADALTTFPQLGSGPGKDNNSMLPPPEPLLVIPIHMVVSVFLAESSRPSFGIEIWWKSSSSRSAYISTQIFFSYPQERAEQMGKIVQQLKAKNTEFPDASLVPLEVEAQIMKIFTEEEPGFKACKPEIFPVVRRTSVREDVHSTKLDKTRKSQDGASWYLAVGRNMCYLAEAGPGFPVDVRYQTFGLVNLTSFRAKWNLHEERFVLSFREPFKPAVTLELASRYYRQIVITFMKADRFLKPCWPTTLQTVEVFRISGLSDPQLLIAGDNYGGLKRTLDAFLSAYHCLPVEWEINWRTAFAPEFRLLPPKAGSTYTNLQLLAVMRSLRYNGYFNSISFNGIDLSTLWDKSDFHGRTAVPYMNRSCLVLSEVELGPVRFGSLLHQELHALAFCSETTRQIDLTDCFPESSVRREMAASGKWPTFLFPILNLLELGLTKCNNLLLSGNFLRAADVESLIEALMTQRVDVQTLDISNCGLSDLALRDIFEVLFHQGHSLQSLDVSGNRGRVHASIVANLSDVILDLRKLNVAGVLMGDISGPLFSFETLSRFENLEELDLSNYKVNDATLYALEYFLSQKPLPLEPQHHDQPSPSSQTANPASTLRKVALNNCGINGREAARLIRALGHHKSVHLHISGNPLEDGIDDLCRAISTTPGPVGLHMDMVEFRDEQNFVGLMKALMVNRNISFLSMAGTAPTPSANAPCATEVCEALEEFFANNKSVRYLDLSGYSGKLDEGQLGKGSARSLRGLASNNTLTHLRIRNQDLHDDVGTLGSVIRQNSKLRMVDCQDNNWNLTSVQFLAKSLKLNKTIIEFPFERSEYDRVWKRVVTDVRRQSGSSKTAMATQREQENVLREALRKQVQELKDTVQRNRLALELNSPFAIGFEESAETCGETGWPSLELKMPNSNQSSLPPSLSATNQRLLQVTPSPARLLDLDLDSDLMTTPVDPPPGGRDRQRKEMRVHKVPSSAVLPMTVVRSSDAVEAGADADADLTAPYHVGRDEAMLETPPGASSLNEDDAGWVSPATSEILGSPSTPRTPPPPGALELPDGGVGAFGKEVVGAGTPRYSSGLNYNSNNNSSNNGNSPQVVPVFDMGPYFAGQSFVGSRYRIGGLEAHMEE</sequence>
<dbReference type="Proteomes" id="UP000283895">
    <property type="component" value="Unassembled WGS sequence"/>
</dbReference>
<dbReference type="PANTHER" id="PTHR24114:SF2">
    <property type="entry name" value="F-BOX DOMAIN-CONTAINING PROTEIN-RELATED"/>
    <property type="match status" value="1"/>
</dbReference>
<dbReference type="InterPro" id="IPR032675">
    <property type="entry name" value="LRR_dom_sf"/>
</dbReference>
<dbReference type="Gene3D" id="3.80.10.10">
    <property type="entry name" value="Ribonuclease Inhibitor"/>
    <property type="match status" value="1"/>
</dbReference>
<dbReference type="EMBL" id="LKEA01000001">
    <property type="protein sequence ID" value="ROW12323.1"/>
    <property type="molecule type" value="Genomic_DNA"/>
</dbReference>
<evidence type="ECO:0000313" key="5">
    <source>
        <dbReference type="Proteomes" id="UP000283895"/>
    </source>
</evidence>
<feature type="region of interest" description="Disordered" evidence="2">
    <location>
        <begin position="1176"/>
        <end position="1225"/>
    </location>
</feature>